<dbReference type="AlphaFoldDB" id="A0A1I5PJ22"/>
<dbReference type="OrthoDB" id="7744082at2"/>
<feature type="compositionally biased region" description="Pro residues" evidence="1">
    <location>
        <begin position="175"/>
        <end position="188"/>
    </location>
</feature>
<evidence type="ECO:0000256" key="1">
    <source>
        <dbReference type="SAM" id="MobiDB-lite"/>
    </source>
</evidence>
<evidence type="ECO:0000313" key="3">
    <source>
        <dbReference type="Proteomes" id="UP000199356"/>
    </source>
</evidence>
<organism evidence="2 3">
    <name type="scientific">Tranquillimonas alkanivorans</name>
    <dbReference type="NCBI Taxonomy" id="441119"/>
    <lineage>
        <taxon>Bacteria</taxon>
        <taxon>Pseudomonadati</taxon>
        <taxon>Pseudomonadota</taxon>
        <taxon>Alphaproteobacteria</taxon>
        <taxon>Rhodobacterales</taxon>
        <taxon>Roseobacteraceae</taxon>
        <taxon>Tranquillimonas</taxon>
    </lineage>
</organism>
<name>A0A1I5PJ22_9RHOB</name>
<dbReference type="RefSeq" id="WP_093420344.1">
    <property type="nucleotide sequence ID" value="NZ_FOXA01000005.1"/>
</dbReference>
<reference evidence="2 3" key="1">
    <citation type="submission" date="2016-10" db="EMBL/GenBank/DDBJ databases">
        <authorList>
            <person name="de Groot N.N."/>
        </authorList>
    </citation>
    <scope>NUCLEOTIDE SEQUENCE [LARGE SCALE GENOMIC DNA]</scope>
    <source>
        <strain evidence="2 3">DSM 19547</strain>
    </source>
</reference>
<dbReference type="EMBL" id="FOXA01000005">
    <property type="protein sequence ID" value="SFP34029.1"/>
    <property type="molecule type" value="Genomic_DNA"/>
</dbReference>
<dbReference type="Proteomes" id="UP000199356">
    <property type="component" value="Unassembled WGS sequence"/>
</dbReference>
<protein>
    <recommendedName>
        <fullName evidence="4">Late embryogenesis abundant protein</fullName>
    </recommendedName>
</protein>
<dbReference type="STRING" id="441119.SAMN04488047_105128"/>
<gene>
    <name evidence="2" type="ORF">SAMN04488047_105128</name>
</gene>
<sequence>MADEKTTKETLGDEARATADKAKSSAHNMADEARAKAAEMAEEARDRAWQQGEYYKNAAADETGKVASALRKASDDLRDGTPQERVIGRMAEGLAETADGMREMDVTEIGRELTGFARRNPVAFLGGAALLGFAASRFLKASAHHDDGYTAGPPMRRPSDPYPPRPVGDVDPVGTTPPRPAPTPGGTV</sequence>
<evidence type="ECO:0008006" key="4">
    <source>
        <dbReference type="Google" id="ProtNLM"/>
    </source>
</evidence>
<accession>A0A1I5PJ22</accession>
<keyword evidence="3" id="KW-1185">Reference proteome</keyword>
<feature type="region of interest" description="Disordered" evidence="1">
    <location>
        <begin position="144"/>
        <end position="188"/>
    </location>
</feature>
<evidence type="ECO:0000313" key="2">
    <source>
        <dbReference type="EMBL" id="SFP34029.1"/>
    </source>
</evidence>
<proteinExistence type="predicted"/>
<feature type="region of interest" description="Disordered" evidence="1">
    <location>
        <begin position="1"/>
        <end position="44"/>
    </location>
</feature>